<dbReference type="InterPro" id="IPR036236">
    <property type="entry name" value="Znf_C2H2_sf"/>
</dbReference>
<dbReference type="GO" id="GO:0008270">
    <property type="term" value="F:zinc ion binding"/>
    <property type="evidence" value="ECO:0007669"/>
    <property type="project" value="UniProtKB-KW"/>
</dbReference>
<keyword evidence="1" id="KW-0479">Metal-binding</keyword>
<dbReference type="Pfam" id="PF12171">
    <property type="entry name" value="zf-C2H2_jaz"/>
    <property type="match status" value="1"/>
</dbReference>
<sequence>MHLENEQKRATNFYCKFCDYTTSRKNNWLRHLTTRKHKMALECTRKEIHNTPLHICSECGKKYKHLCSLYRHKKMCKKKCQTEQHYQLSNYELEQKCKSLENEIVRLKATTHTQIIQYNNININVFLEKHYRGAMNLTEFVNKIKLSIDDLIYTRKNGYINGVSKILMTNLDKLDKKKRPIQYIETDSVFYVKEENKWAEDQGNIDKGINSINKKQIQKVQSIMHNNIKHTDLYVEMVKEVTNGNSQMDNEKIKKNLEKNTLLIK</sequence>
<evidence type="ECO:0000256" key="2">
    <source>
        <dbReference type="ARBA" id="ARBA00022771"/>
    </source>
</evidence>
<feature type="domain" description="C2H2-type" evidence="4">
    <location>
        <begin position="54"/>
        <end position="74"/>
    </location>
</feature>
<evidence type="ECO:0000259" key="4">
    <source>
        <dbReference type="SMART" id="SM00355"/>
    </source>
</evidence>
<protein>
    <recommendedName>
        <fullName evidence="4">C2H2-type domain-containing protein</fullName>
    </recommendedName>
</protein>
<evidence type="ECO:0000256" key="1">
    <source>
        <dbReference type="ARBA" id="ARBA00022723"/>
    </source>
</evidence>
<evidence type="ECO:0000313" key="5">
    <source>
        <dbReference type="EMBL" id="QFG74820.1"/>
    </source>
</evidence>
<dbReference type="InterPro" id="IPR022755">
    <property type="entry name" value="Znf_C2H2_jaz"/>
</dbReference>
<feature type="domain" description="C2H2-type" evidence="4">
    <location>
        <begin position="13"/>
        <end position="37"/>
    </location>
</feature>
<evidence type="ECO:0000256" key="3">
    <source>
        <dbReference type="ARBA" id="ARBA00022833"/>
    </source>
</evidence>
<keyword evidence="3" id="KW-0862">Zinc</keyword>
<dbReference type="InterPro" id="IPR013087">
    <property type="entry name" value="Znf_C2H2_type"/>
</dbReference>
<dbReference type="SMART" id="SM00355">
    <property type="entry name" value="ZnF_C2H2"/>
    <property type="match status" value="2"/>
</dbReference>
<organism evidence="5">
    <name type="scientific">Megaviridae environmental sample</name>
    <dbReference type="NCBI Taxonomy" id="1737588"/>
    <lineage>
        <taxon>Viruses</taxon>
        <taxon>Varidnaviria</taxon>
        <taxon>Bamfordvirae</taxon>
        <taxon>Nucleocytoviricota</taxon>
        <taxon>Megaviricetes</taxon>
        <taxon>Imitervirales</taxon>
        <taxon>Mimiviridae</taxon>
        <taxon>environmental samples</taxon>
    </lineage>
</organism>
<name>A0A5J6VLA2_9VIRU</name>
<keyword evidence="2" id="KW-0863">Zinc-finger</keyword>
<dbReference type="EMBL" id="MN448294">
    <property type="protein sequence ID" value="QFG74820.1"/>
    <property type="molecule type" value="Genomic_DNA"/>
</dbReference>
<accession>A0A5J6VLA2</accession>
<proteinExistence type="predicted"/>
<dbReference type="SUPFAM" id="SSF57667">
    <property type="entry name" value="beta-beta-alpha zinc fingers"/>
    <property type="match status" value="1"/>
</dbReference>
<reference evidence="5" key="1">
    <citation type="journal article" date="2019" name="Philos. Trans. R. Soc. Lond., B, Biol. Sci.">
        <title>Targeted metagenomic recovery of four divergent viruses reveals shared and distinctive characteristics of giant viruses of marine eukaryotes.</title>
        <authorList>
            <person name="Needham D.M."/>
            <person name="Poirier C."/>
            <person name="Hehenberger E."/>
            <person name="Jimenez V."/>
            <person name="Swalwell J.E."/>
            <person name="Santoro A.E."/>
            <person name="Worden A.Z."/>
        </authorList>
    </citation>
    <scope>NUCLEOTIDE SEQUENCE</scope>
    <source>
        <strain evidence="5">OPacV-421</strain>
    </source>
</reference>